<sequence length="572" mass="61391">MLLRRARLPSLRFFSRPISIATMATAAVAPSSTPFSSSPAPFESTSYAHVTFPLPEKRYVGMLHCQRDPLASTLVTRVVRCDKVKVASLPAAVASKAAGKGKKGATAAAPPPSSSSEASPAPAEEWEVELEDTVLFPEGGGQPSDTGRIIPLVEGQGSSAAAGEPAQVRQVIRRNLDAVHFVSKPLEVGSQVRLEVDMERRRDLMDQHTGQHLLSAVLEHEYKIDTLSWSLQKFPELCYIELPRAPSAEELASVQQRCNELIGEARPIRVKFELATDETGVQLGEHVPSDYKAGDKEDERPPVQRTVIIDELDENPCCGTHYPSLAYLRTLYISPNTTSIRGSNSRIYFCVGSSRVLAYLASIQAPARQAALEAGCGLNDLPGKVEGLVSATAESKRREKRLHAELAQYVAKDLWLRAATLSGNDASSHDGTGGPIRAALLREEDATNSLDFLGTVSLELKTLADSAAAAARQQGDSQGQQQQQKKHVFILACGATAGTPHAVAAGGAVLITGTDEVAVANAGKRVVETFGKERVKGGGKGRWQGKVTGKWEKGDDLLLDRILEEVVGQAQK</sequence>
<dbReference type="EMBL" id="PJQD01000074">
    <property type="protein sequence ID" value="POY71709.1"/>
    <property type="molecule type" value="Genomic_DNA"/>
</dbReference>
<dbReference type="PANTHER" id="PTHR43462">
    <property type="entry name" value="ALANYL-TRNA EDITING PROTEIN"/>
    <property type="match status" value="1"/>
</dbReference>
<dbReference type="InterPro" id="IPR018163">
    <property type="entry name" value="Thr/Ala-tRNA-synth_IIc_edit"/>
</dbReference>
<dbReference type="AlphaFoldDB" id="A0A2S5B4J6"/>
<evidence type="ECO:0000256" key="1">
    <source>
        <dbReference type="ARBA" id="ARBA00022723"/>
    </source>
</evidence>
<dbReference type="Proteomes" id="UP000237144">
    <property type="component" value="Unassembled WGS sequence"/>
</dbReference>
<proteinExistence type="predicted"/>
<name>A0A2S5B4J6_9BASI</name>
<feature type="compositionally biased region" description="Low complexity" evidence="3">
    <location>
        <begin position="99"/>
        <end position="123"/>
    </location>
</feature>
<keyword evidence="5" id="KW-1185">Reference proteome</keyword>
<dbReference type="PANTHER" id="PTHR43462:SF1">
    <property type="entry name" value="ALANYL-TRNA EDITING PROTEIN AARSD1"/>
    <property type="match status" value="1"/>
</dbReference>
<feature type="region of interest" description="Disordered" evidence="3">
    <location>
        <begin position="99"/>
        <end position="127"/>
    </location>
</feature>
<accession>A0A2S5B4J6</accession>
<dbReference type="Gene3D" id="3.30.980.10">
    <property type="entry name" value="Threonyl-trna Synthetase, Chain A, domain 2"/>
    <property type="match status" value="1"/>
</dbReference>
<dbReference type="GO" id="GO:0002196">
    <property type="term" value="F:Ser-tRNA(Ala) deacylase activity"/>
    <property type="evidence" value="ECO:0007669"/>
    <property type="project" value="TreeGrafter"/>
</dbReference>
<dbReference type="SUPFAM" id="SSF50447">
    <property type="entry name" value="Translation proteins"/>
    <property type="match status" value="1"/>
</dbReference>
<dbReference type="OrthoDB" id="288942at2759"/>
<gene>
    <name evidence="4" type="ORF">BMF94_5301</name>
</gene>
<comment type="caution">
    <text evidence="4">The sequence shown here is derived from an EMBL/GenBank/DDBJ whole genome shotgun (WGS) entry which is preliminary data.</text>
</comment>
<dbReference type="InterPro" id="IPR009000">
    <property type="entry name" value="Transl_B-barrel_sf"/>
</dbReference>
<dbReference type="GO" id="GO:0000166">
    <property type="term" value="F:nucleotide binding"/>
    <property type="evidence" value="ECO:0007669"/>
    <property type="project" value="InterPro"/>
</dbReference>
<protein>
    <recommendedName>
        <fullName evidence="6">Threonyl/alanyl tRNA synthetase SAD domain-containing protein</fullName>
    </recommendedName>
</protein>
<dbReference type="GO" id="GO:0046872">
    <property type="term" value="F:metal ion binding"/>
    <property type="evidence" value="ECO:0007669"/>
    <property type="project" value="UniProtKB-KW"/>
</dbReference>
<evidence type="ECO:0000313" key="4">
    <source>
        <dbReference type="EMBL" id="POY71709.1"/>
    </source>
</evidence>
<dbReference type="STRING" id="741276.A0A2S5B4J6"/>
<dbReference type="Gene3D" id="2.40.30.130">
    <property type="match status" value="1"/>
</dbReference>
<evidence type="ECO:0000256" key="2">
    <source>
        <dbReference type="ARBA" id="ARBA00022833"/>
    </source>
</evidence>
<keyword evidence="2" id="KW-0862">Zinc</keyword>
<organism evidence="4 5">
    <name type="scientific">Rhodotorula taiwanensis</name>
    <dbReference type="NCBI Taxonomy" id="741276"/>
    <lineage>
        <taxon>Eukaryota</taxon>
        <taxon>Fungi</taxon>
        <taxon>Dikarya</taxon>
        <taxon>Basidiomycota</taxon>
        <taxon>Pucciniomycotina</taxon>
        <taxon>Microbotryomycetes</taxon>
        <taxon>Sporidiobolales</taxon>
        <taxon>Sporidiobolaceae</taxon>
        <taxon>Rhodotorula</taxon>
    </lineage>
</organism>
<dbReference type="SUPFAM" id="SSF55186">
    <property type="entry name" value="ThrRS/AlaRS common domain"/>
    <property type="match status" value="1"/>
</dbReference>
<evidence type="ECO:0008006" key="6">
    <source>
        <dbReference type="Google" id="ProtNLM"/>
    </source>
</evidence>
<evidence type="ECO:0000313" key="5">
    <source>
        <dbReference type="Proteomes" id="UP000237144"/>
    </source>
</evidence>
<keyword evidence="1" id="KW-0479">Metal-binding</keyword>
<evidence type="ECO:0000256" key="3">
    <source>
        <dbReference type="SAM" id="MobiDB-lite"/>
    </source>
</evidence>
<dbReference type="InterPro" id="IPR051335">
    <property type="entry name" value="Alanyl-tRNA_Editing_Enzymes"/>
</dbReference>
<reference evidence="4 5" key="1">
    <citation type="journal article" date="2018" name="Front. Microbiol.">
        <title>Prospects for Fungal Bioremediation of Acidic Radioactive Waste Sites: Characterization and Genome Sequence of Rhodotorula taiwanensis MD1149.</title>
        <authorList>
            <person name="Tkavc R."/>
            <person name="Matrosova V.Y."/>
            <person name="Grichenko O.E."/>
            <person name="Gostincar C."/>
            <person name="Volpe R.P."/>
            <person name="Klimenkova P."/>
            <person name="Gaidamakova E.K."/>
            <person name="Zhou C.E."/>
            <person name="Stewart B.J."/>
            <person name="Lyman M.G."/>
            <person name="Malfatti S.A."/>
            <person name="Rubinfeld B."/>
            <person name="Courtot M."/>
            <person name="Singh J."/>
            <person name="Dalgard C.L."/>
            <person name="Hamilton T."/>
            <person name="Frey K.G."/>
            <person name="Gunde-Cimerman N."/>
            <person name="Dugan L."/>
            <person name="Daly M.J."/>
        </authorList>
    </citation>
    <scope>NUCLEOTIDE SEQUENCE [LARGE SCALE GENOMIC DNA]</scope>
    <source>
        <strain evidence="4 5">MD1149</strain>
    </source>
</reference>